<name>A0ABR1Z6P7_9ROSI</name>
<keyword evidence="2" id="KW-1185">Reference proteome</keyword>
<sequence length="86" mass="9439">MADTMGVTRTPHMYSPTVYVTRMRSVALKMVSTLGHYLKAFRSSRMENIGDGATKTSLTNTGNYHIQSVHEVASRVASPHVKDAPS</sequence>
<gene>
    <name evidence="1" type="ORF">V6N11_046704</name>
</gene>
<reference evidence="1 2" key="1">
    <citation type="journal article" date="2024" name="G3 (Bethesda)">
        <title>Genome assembly of Hibiscus sabdariffa L. provides insights into metabolisms of medicinal natural products.</title>
        <authorList>
            <person name="Kim T."/>
        </authorList>
    </citation>
    <scope>NUCLEOTIDE SEQUENCE [LARGE SCALE GENOMIC DNA]</scope>
    <source>
        <strain evidence="1">TK-2024</strain>
        <tissue evidence="1">Old leaves</tissue>
    </source>
</reference>
<dbReference type="Proteomes" id="UP001396334">
    <property type="component" value="Unassembled WGS sequence"/>
</dbReference>
<protein>
    <submittedName>
        <fullName evidence="1">Uncharacterized protein</fullName>
    </submittedName>
</protein>
<comment type="caution">
    <text evidence="1">The sequence shown here is derived from an EMBL/GenBank/DDBJ whole genome shotgun (WGS) entry which is preliminary data.</text>
</comment>
<accession>A0ABR1Z6P7</accession>
<dbReference type="EMBL" id="JBBPBN010002610">
    <property type="protein sequence ID" value="KAK8474763.1"/>
    <property type="molecule type" value="Genomic_DNA"/>
</dbReference>
<evidence type="ECO:0000313" key="2">
    <source>
        <dbReference type="Proteomes" id="UP001396334"/>
    </source>
</evidence>
<organism evidence="1 2">
    <name type="scientific">Hibiscus sabdariffa</name>
    <name type="common">roselle</name>
    <dbReference type="NCBI Taxonomy" id="183260"/>
    <lineage>
        <taxon>Eukaryota</taxon>
        <taxon>Viridiplantae</taxon>
        <taxon>Streptophyta</taxon>
        <taxon>Embryophyta</taxon>
        <taxon>Tracheophyta</taxon>
        <taxon>Spermatophyta</taxon>
        <taxon>Magnoliopsida</taxon>
        <taxon>eudicotyledons</taxon>
        <taxon>Gunneridae</taxon>
        <taxon>Pentapetalae</taxon>
        <taxon>rosids</taxon>
        <taxon>malvids</taxon>
        <taxon>Malvales</taxon>
        <taxon>Malvaceae</taxon>
        <taxon>Malvoideae</taxon>
        <taxon>Hibiscus</taxon>
    </lineage>
</organism>
<evidence type="ECO:0000313" key="1">
    <source>
        <dbReference type="EMBL" id="KAK8474763.1"/>
    </source>
</evidence>
<proteinExistence type="predicted"/>